<dbReference type="SUPFAM" id="SSF143120">
    <property type="entry name" value="YefM-like"/>
    <property type="match status" value="1"/>
</dbReference>
<evidence type="ECO:0000256" key="1">
    <source>
        <dbReference type="ARBA" id="ARBA00009981"/>
    </source>
</evidence>
<reference evidence="4" key="1">
    <citation type="submission" date="2018-05" db="EMBL/GenBank/DDBJ databases">
        <authorList>
            <person name="Li Y."/>
        </authorList>
    </citation>
    <scope>NUCLEOTIDE SEQUENCE [LARGE SCALE GENOMIC DNA]</scope>
    <source>
        <strain evidence="4">sk1b4</strain>
    </source>
</reference>
<dbReference type="Pfam" id="PF02604">
    <property type="entry name" value="PhdYeFM_antitox"/>
    <property type="match status" value="1"/>
</dbReference>
<dbReference type="AlphaFoldDB" id="A0A2V1K8U1"/>
<dbReference type="OrthoDB" id="4869854at2"/>
<dbReference type="InterPro" id="IPR036165">
    <property type="entry name" value="YefM-like_sf"/>
</dbReference>
<evidence type="ECO:0000256" key="2">
    <source>
        <dbReference type="RuleBase" id="RU362080"/>
    </source>
</evidence>
<dbReference type="InterPro" id="IPR051416">
    <property type="entry name" value="phD-YefM_TA_antitoxins"/>
</dbReference>
<dbReference type="NCBIfam" id="TIGR01552">
    <property type="entry name" value="phd_fam"/>
    <property type="match status" value="1"/>
</dbReference>
<accession>A0A2V1K8U1</accession>
<keyword evidence="4" id="KW-1185">Reference proteome</keyword>
<dbReference type="Gene3D" id="3.40.1620.10">
    <property type="entry name" value="YefM-like domain"/>
    <property type="match status" value="1"/>
</dbReference>
<dbReference type="RefSeq" id="WP_109093935.1">
    <property type="nucleotide sequence ID" value="NZ_CAMELQ010000114.1"/>
</dbReference>
<gene>
    <name evidence="3" type="ORF">DD236_08475</name>
</gene>
<name>A0A2V1K8U1_9ACTO</name>
<comment type="similarity">
    <text evidence="1 2">Belongs to the phD/YefM antitoxin family.</text>
</comment>
<dbReference type="Proteomes" id="UP000245283">
    <property type="component" value="Unassembled WGS sequence"/>
</dbReference>
<dbReference type="InterPro" id="IPR006442">
    <property type="entry name" value="Antitoxin_Phd/YefM"/>
</dbReference>
<comment type="function">
    <text evidence="2">Antitoxin component of a type II toxin-antitoxin (TA) system.</text>
</comment>
<evidence type="ECO:0000313" key="4">
    <source>
        <dbReference type="Proteomes" id="UP000245283"/>
    </source>
</evidence>
<dbReference type="PANTHER" id="PTHR35377">
    <property type="entry name" value="ANTITOXIN VAPB49-RELATED-RELATED"/>
    <property type="match status" value="1"/>
</dbReference>
<dbReference type="EMBL" id="QETB01000004">
    <property type="protein sequence ID" value="PWF26108.1"/>
    <property type="molecule type" value="Genomic_DNA"/>
</dbReference>
<protein>
    <recommendedName>
        <fullName evidence="2">Antitoxin</fullName>
    </recommendedName>
</protein>
<organism evidence="3 4">
    <name type="scientific">Ancrocorticia populi</name>
    <dbReference type="NCBI Taxonomy" id="2175228"/>
    <lineage>
        <taxon>Bacteria</taxon>
        <taxon>Bacillati</taxon>
        <taxon>Actinomycetota</taxon>
        <taxon>Actinomycetes</taxon>
        <taxon>Actinomycetales</taxon>
        <taxon>Actinomycetaceae</taxon>
        <taxon>Ancrocorticia</taxon>
    </lineage>
</organism>
<sequence>MVTISASEARQTLPAQLDRVEAGEEVAISRHGRVVAILVSPQRTQRTRDAWQRADLISNRLAAAREQNVPAASMSTERAEELIGDAYKNRSAR</sequence>
<evidence type="ECO:0000313" key="3">
    <source>
        <dbReference type="EMBL" id="PWF26108.1"/>
    </source>
</evidence>
<proteinExistence type="inferred from homology"/>
<comment type="caution">
    <text evidence="3">The sequence shown here is derived from an EMBL/GenBank/DDBJ whole genome shotgun (WGS) entry which is preliminary data.</text>
</comment>